<feature type="active site" evidence="6">
    <location>
        <position position="15"/>
    </location>
</feature>
<proteinExistence type="inferred from homology"/>
<comment type="similarity">
    <text evidence="1">Belongs to the low molecular weight phosphotyrosine protein phosphatase family.</text>
</comment>
<dbReference type="PANTHER" id="PTHR11717">
    <property type="entry name" value="LOW MOLECULAR WEIGHT PROTEIN TYROSINE PHOSPHATASE"/>
    <property type="match status" value="1"/>
</dbReference>
<accession>A0A4R1NMR2</accession>
<dbReference type="Pfam" id="PF01451">
    <property type="entry name" value="LMWPc"/>
    <property type="match status" value="1"/>
</dbReference>
<name>A0A4R1NMR2_9GAMM</name>
<dbReference type="GO" id="GO:0004725">
    <property type="term" value="F:protein tyrosine phosphatase activity"/>
    <property type="evidence" value="ECO:0007669"/>
    <property type="project" value="UniProtKB-EC"/>
</dbReference>
<dbReference type="InterPro" id="IPR023485">
    <property type="entry name" value="Ptyr_pPase"/>
</dbReference>
<dbReference type="EC" id="3.1.3.48" evidence="2"/>
<comment type="caution">
    <text evidence="8">The sequence shown here is derived from an EMBL/GenBank/DDBJ whole genome shotgun (WGS) entry which is preliminary data.</text>
</comment>
<dbReference type="PRINTS" id="PR00719">
    <property type="entry name" value="LMWPTPASE"/>
</dbReference>
<gene>
    <name evidence="8" type="ORF">EZJ58_5649</name>
</gene>
<keyword evidence="9" id="KW-1185">Reference proteome</keyword>
<evidence type="ECO:0000256" key="5">
    <source>
        <dbReference type="ARBA" id="ARBA00051722"/>
    </source>
</evidence>
<dbReference type="OrthoDB" id="9784339at2"/>
<comment type="catalytic activity">
    <reaction evidence="5">
        <text>O-phospho-L-tyrosyl-[protein] + H2O = L-tyrosyl-[protein] + phosphate</text>
        <dbReference type="Rhea" id="RHEA:10684"/>
        <dbReference type="Rhea" id="RHEA-COMP:10136"/>
        <dbReference type="Rhea" id="RHEA-COMP:20101"/>
        <dbReference type="ChEBI" id="CHEBI:15377"/>
        <dbReference type="ChEBI" id="CHEBI:43474"/>
        <dbReference type="ChEBI" id="CHEBI:46858"/>
        <dbReference type="ChEBI" id="CHEBI:61978"/>
        <dbReference type="EC" id="3.1.3.48"/>
    </reaction>
</comment>
<keyword evidence="3" id="KW-0378">Hydrolase</keyword>
<evidence type="ECO:0000259" key="7">
    <source>
        <dbReference type="SMART" id="SM00226"/>
    </source>
</evidence>
<reference evidence="8 9" key="1">
    <citation type="submission" date="2019-02" db="EMBL/GenBank/DDBJ databases">
        <title>Investigation of anaerobic lignin degradation for improved lignocellulosic biofuels.</title>
        <authorList>
            <person name="Deangelis K."/>
        </authorList>
    </citation>
    <scope>NUCLEOTIDE SEQUENCE [LARGE SCALE GENOMIC DNA]</scope>
    <source>
        <strain evidence="8 9">159R</strain>
    </source>
</reference>
<dbReference type="InterPro" id="IPR017867">
    <property type="entry name" value="Tyr_phospatase_low_mol_wt"/>
</dbReference>
<evidence type="ECO:0000256" key="1">
    <source>
        <dbReference type="ARBA" id="ARBA00011063"/>
    </source>
</evidence>
<evidence type="ECO:0000256" key="3">
    <source>
        <dbReference type="ARBA" id="ARBA00022801"/>
    </source>
</evidence>
<sequence length="144" mass="16172">MFSKIIVVCVGNICRSPLGECILQKAFPEKKISSAGIAAMEGLPADDKAIKVADAHNFDIKGHEAKQLTSQMCHDNDLILVMEKKHTLAINQISPESRGKIMLFGHWLNQQDINDPFRKSLENFEHTFNLIETAAQKWVTALKR</sequence>
<dbReference type="RefSeq" id="WP_132927452.1">
    <property type="nucleotide sequence ID" value="NZ_SJOI01000001.1"/>
</dbReference>
<protein>
    <recommendedName>
        <fullName evidence="2">protein-tyrosine-phosphatase</fullName>
        <ecNumber evidence="2">3.1.3.48</ecNumber>
    </recommendedName>
</protein>
<evidence type="ECO:0000256" key="2">
    <source>
        <dbReference type="ARBA" id="ARBA00013064"/>
    </source>
</evidence>
<evidence type="ECO:0000313" key="8">
    <source>
        <dbReference type="EMBL" id="TCL07331.1"/>
    </source>
</evidence>
<dbReference type="InterPro" id="IPR050438">
    <property type="entry name" value="LMW_PTPase"/>
</dbReference>
<evidence type="ECO:0000256" key="6">
    <source>
        <dbReference type="PIRSR" id="PIRSR617867-1"/>
    </source>
</evidence>
<dbReference type="Gene3D" id="3.40.50.2300">
    <property type="match status" value="1"/>
</dbReference>
<evidence type="ECO:0000313" key="9">
    <source>
        <dbReference type="Proteomes" id="UP000294555"/>
    </source>
</evidence>
<feature type="active site" description="Proton donor" evidence="6">
    <location>
        <position position="115"/>
    </location>
</feature>
<dbReference type="AlphaFoldDB" id="A0A4R1NMR2"/>
<dbReference type="SUPFAM" id="SSF52788">
    <property type="entry name" value="Phosphotyrosine protein phosphatases I"/>
    <property type="match status" value="1"/>
</dbReference>
<dbReference type="CDD" id="cd16343">
    <property type="entry name" value="LMWPTP"/>
    <property type="match status" value="1"/>
</dbReference>
<feature type="active site" description="Nucleophile" evidence="6">
    <location>
        <position position="9"/>
    </location>
</feature>
<dbReference type="InterPro" id="IPR036196">
    <property type="entry name" value="Ptyr_pPase_sf"/>
</dbReference>
<feature type="domain" description="Phosphotyrosine protein phosphatase I" evidence="7">
    <location>
        <begin position="3"/>
        <end position="141"/>
    </location>
</feature>
<evidence type="ECO:0000256" key="4">
    <source>
        <dbReference type="ARBA" id="ARBA00022912"/>
    </source>
</evidence>
<dbReference type="EMBL" id="SJOI01000001">
    <property type="protein sequence ID" value="TCL07331.1"/>
    <property type="molecule type" value="Genomic_DNA"/>
</dbReference>
<dbReference type="Proteomes" id="UP000294555">
    <property type="component" value="Unassembled WGS sequence"/>
</dbReference>
<dbReference type="PANTHER" id="PTHR11717:SF31">
    <property type="entry name" value="LOW MOLECULAR WEIGHT PROTEIN-TYROSINE-PHOSPHATASE ETP-RELATED"/>
    <property type="match status" value="1"/>
</dbReference>
<organism evidence="8 9">
    <name type="scientific">Sodalis ligni</name>
    <dbReference type="NCBI Taxonomy" id="2697027"/>
    <lineage>
        <taxon>Bacteria</taxon>
        <taxon>Pseudomonadati</taxon>
        <taxon>Pseudomonadota</taxon>
        <taxon>Gammaproteobacteria</taxon>
        <taxon>Enterobacterales</taxon>
        <taxon>Bruguierivoracaceae</taxon>
        <taxon>Sodalis</taxon>
    </lineage>
</organism>
<keyword evidence="4" id="KW-0904">Protein phosphatase</keyword>
<dbReference type="FunFam" id="3.40.50.2300:FF:000041">
    <property type="entry name" value="Low molecular weight protein-tyrosine-phosphatase"/>
    <property type="match status" value="1"/>
</dbReference>
<dbReference type="SMART" id="SM00226">
    <property type="entry name" value="LMWPc"/>
    <property type="match status" value="1"/>
</dbReference>